<dbReference type="EMBL" id="MASW01000007">
    <property type="protein sequence ID" value="PXY19060.1"/>
    <property type="molecule type" value="Genomic_DNA"/>
</dbReference>
<dbReference type="Proteomes" id="UP000249915">
    <property type="component" value="Unassembled WGS sequence"/>
</dbReference>
<keyword evidence="2" id="KW-1185">Reference proteome</keyword>
<dbReference type="InterPro" id="IPR008634">
    <property type="entry name" value="Gas-vesicle_GvpO"/>
</dbReference>
<sequence length="106" mass="11436">MADQQPKTPDRAADEADLAAAEAAELALEHIARLAGKQTVGAVSAEPTDDGWRVEIEVVEESRIPSSADLLALYEADLDLRGELLAYRRTRRYSRGSGDRANGGAR</sequence>
<dbReference type="RefSeq" id="WP_112284988.1">
    <property type="nucleotide sequence ID" value="NZ_MASW01000007.1"/>
</dbReference>
<dbReference type="AlphaFoldDB" id="A0A2V4AHL9"/>
<organism evidence="1 2">
    <name type="scientific">Prauserella muralis</name>
    <dbReference type="NCBI Taxonomy" id="588067"/>
    <lineage>
        <taxon>Bacteria</taxon>
        <taxon>Bacillati</taxon>
        <taxon>Actinomycetota</taxon>
        <taxon>Actinomycetes</taxon>
        <taxon>Pseudonocardiales</taxon>
        <taxon>Pseudonocardiaceae</taxon>
        <taxon>Prauserella</taxon>
    </lineage>
</organism>
<name>A0A2V4AHL9_9PSEU</name>
<reference evidence="1 2" key="1">
    <citation type="submission" date="2016-07" db="EMBL/GenBank/DDBJ databases">
        <title>Draft genome sequence of Prauserella muralis DSM 45305, isolated from a mould-covered wall in an indoor environment.</title>
        <authorList>
            <person name="Ruckert C."/>
            <person name="Albersmeier A."/>
            <person name="Jiang C.-L."/>
            <person name="Jiang Y."/>
            <person name="Kalinowski J."/>
            <person name="Schneider O."/>
            <person name="Winkler A."/>
            <person name="Zotchev S.B."/>
        </authorList>
    </citation>
    <scope>NUCLEOTIDE SEQUENCE [LARGE SCALE GENOMIC DNA]</scope>
    <source>
        <strain evidence="1 2">DSM 45305</strain>
    </source>
</reference>
<comment type="caution">
    <text evidence="1">The sequence shown here is derived from an EMBL/GenBank/DDBJ whole genome shotgun (WGS) entry which is preliminary data.</text>
</comment>
<accession>A0A2V4AHL9</accession>
<evidence type="ECO:0000313" key="1">
    <source>
        <dbReference type="EMBL" id="PXY19060.1"/>
    </source>
</evidence>
<proteinExistence type="predicted"/>
<gene>
    <name evidence="1" type="ORF">BAY60_30055</name>
</gene>
<dbReference type="Pfam" id="PF05800">
    <property type="entry name" value="GvpO"/>
    <property type="match status" value="1"/>
</dbReference>
<protein>
    <submittedName>
        <fullName evidence="1">Gas vesicle protein</fullName>
    </submittedName>
</protein>
<dbReference type="GO" id="GO:0031412">
    <property type="term" value="P:gas vesicle organization"/>
    <property type="evidence" value="ECO:0007669"/>
    <property type="project" value="InterPro"/>
</dbReference>
<evidence type="ECO:0000313" key="2">
    <source>
        <dbReference type="Proteomes" id="UP000249915"/>
    </source>
</evidence>